<reference evidence="1" key="2">
    <citation type="submission" date="2020-09" db="EMBL/GenBank/DDBJ databases">
        <authorList>
            <person name="Sun Q."/>
            <person name="Zhou Y."/>
        </authorList>
    </citation>
    <scope>NUCLEOTIDE SEQUENCE</scope>
    <source>
        <strain evidence="1">CGMCC 4.7403</strain>
    </source>
</reference>
<organism evidence="1 2">
    <name type="scientific">Streptomyces capitiformicae</name>
    <dbReference type="NCBI Taxonomy" id="2014920"/>
    <lineage>
        <taxon>Bacteria</taxon>
        <taxon>Bacillati</taxon>
        <taxon>Actinomycetota</taxon>
        <taxon>Actinomycetes</taxon>
        <taxon>Kitasatosporales</taxon>
        <taxon>Streptomycetaceae</taxon>
        <taxon>Streptomyces</taxon>
    </lineage>
</organism>
<dbReference type="AlphaFoldDB" id="A0A919DFC0"/>
<evidence type="ECO:0000313" key="2">
    <source>
        <dbReference type="Proteomes" id="UP000603227"/>
    </source>
</evidence>
<dbReference type="RefSeq" id="WP_189785509.1">
    <property type="nucleotide sequence ID" value="NZ_BNAT01000024.1"/>
</dbReference>
<comment type="caution">
    <text evidence="1">The sequence shown here is derived from an EMBL/GenBank/DDBJ whole genome shotgun (WGS) entry which is preliminary data.</text>
</comment>
<reference evidence="1" key="1">
    <citation type="journal article" date="2014" name="Int. J. Syst. Evol. Microbiol.">
        <title>Complete genome sequence of Corynebacterium casei LMG S-19264T (=DSM 44701T), isolated from a smear-ripened cheese.</title>
        <authorList>
            <consortium name="US DOE Joint Genome Institute (JGI-PGF)"/>
            <person name="Walter F."/>
            <person name="Albersmeier A."/>
            <person name="Kalinowski J."/>
            <person name="Ruckert C."/>
        </authorList>
    </citation>
    <scope>NUCLEOTIDE SEQUENCE</scope>
    <source>
        <strain evidence="1">CGMCC 4.7403</strain>
    </source>
</reference>
<dbReference type="EMBL" id="BNAT01000024">
    <property type="protein sequence ID" value="GHE40139.1"/>
    <property type="molecule type" value="Genomic_DNA"/>
</dbReference>
<accession>A0A919DFC0</accession>
<sequence length="72" mass="7408">MRPVHRRINLDGDGHRTITAARPRYAAALATAVLTYAQLPASVTASLPGVAGTCGPLLTDGRAPSAVRRAGT</sequence>
<dbReference type="Proteomes" id="UP000603227">
    <property type="component" value="Unassembled WGS sequence"/>
</dbReference>
<proteinExistence type="predicted"/>
<protein>
    <submittedName>
        <fullName evidence="1">Uncharacterized protein</fullName>
    </submittedName>
</protein>
<evidence type="ECO:0000313" key="1">
    <source>
        <dbReference type="EMBL" id="GHE40139.1"/>
    </source>
</evidence>
<gene>
    <name evidence="1" type="ORF">GCM10017771_59180</name>
</gene>
<name>A0A919DFC0_9ACTN</name>
<keyword evidence="2" id="KW-1185">Reference proteome</keyword>